<evidence type="ECO:0000313" key="3">
    <source>
        <dbReference type="EMBL" id="KAF3764672.1"/>
    </source>
</evidence>
<feature type="chain" id="PRO_5040191812" description="Cyanovirin-N domain-containing protein" evidence="1">
    <location>
        <begin position="22"/>
        <end position="154"/>
    </location>
</feature>
<dbReference type="InterPro" id="IPR036673">
    <property type="entry name" value="Cyanovirin-N_sf"/>
</dbReference>
<keyword evidence="1" id="KW-0732">Signal</keyword>
<proteinExistence type="predicted"/>
<gene>
    <name evidence="3" type="ORF">M406DRAFT_70801</name>
</gene>
<reference evidence="3" key="1">
    <citation type="journal article" date="2020" name="Phytopathology">
        <title>Genome sequence of the chestnut blight fungus Cryphonectria parasitica EP155: A fundamental resource for an archetypical invasive plant pathogen.</title>
        <authorList>
            <person name="Crouch J.A."/>
            <person name="Dawe A."/>
            <person name="Aerts A."/>
            <person name="Barry K."/>
            <person name="Churchill A.C.L."/>
            <person name="Grimwood J."/>
            <person name="Hillman B."/>
            <person name="Milgroom M.G."/>
            <person name="Pangilinan J."/>
            <person name="Smith M."/>
            <person name="Salamov A."/>
            <person name="Schmutz J."/>
            <person name="Yadav J."/>
            <person name="Grigoriev I.V."/>
            <person name="Nuss D."/>
        </authorList>
    </citation>
    <scope>NUCLEOTIDE SEQUENCE</scope>
    <source>
        <strain evidence="3">EP155</strain>
    </source>
</reference>
<accession>A0A9P5CNT9</accession>
<evidence type="ECO:0000313" key="4">
    <source>
        <dbReference type="Proteomes" id="UP000803844"/>
    </source>
</evidence>
<evidence type="ECO:0000259" key="2">
    <source>
        <dbReference type="Pfam" id="PF08881"/>
    </source>
</evidence>
<dbReference type="Pfam" id="PF08881">
    <property type="entry name" value="CVNH"/>
    <property type="match status" value="1"/>
</dbReference>
<protein>
    <recommendedName>
        <fullName evidence="2">Cyanovirin-N domain-containing protein</fullName>
    </recommendedName>
</protein>
<dbReference type="SUPFAM" id="SSF51322">
    <property type="entry name" value="Cyanovirin-N"/>
    <property type="match status" value="1"/>
</dbReference>
<feature type="domain" description="Cyanovirin-N" evidence="2">
    <location>
        <begin position="25"/>
        <end position="141"/>
    </location>
</feature>
<dbReference type="GeneID" id="63842502"/>
<evidence type="ECO:0000256" key="1">
    <source>
        <dbReference type="SAM" id="SignalP"/>
    </source>
</evidence>
<sequence>MKYILTQTYLACGLLAHLTTAAIDHTCTDLEVKFDGAGSPIFLTAKCQNRENTATQCSELNLNLCYRLQLGSSVDNPSIAVGSNGGNFGRYCTDCGATNSPDPTVKYCTCVAYEDNGKLIYGEVEIDLNEGTIIQDSNGFLQCFDHTAAAMDNC</sequence>
<keyword evidence="4" id="KW-1185">Reference proteome</keyword>
<organism evidence="3 4">
    <name type="scientific">Cryphonectria parasitica (strain ATCC 38755 / EP155)</name>
    <dbReference type="NCBI Taxonomy" id="660469"/>
    <lineage>
        <taxon>Eukaryota</taxon>
        <taxon>Fungi</taxon>
        <taxon>Dikarya</taxon>
        <taxon>Ascomycota</taxon>
        <taxon>Pezizomycotina</taxon>
        <taxon>Sordariomycetes</taxon>
        <taxon>Sordariomycetidae</taxon>
        <taxon>Diaporthales</taxon>
        <taxon>Cryphonectriaceae</taxon>
        <taxon>Cryphonectria-Endothia species complex</taxon>
        <taxon>Cryphonectria</taxon>
    </lineage>
</organism>
<dbReference type="AlphaFoldDB" id="A0A9P5CNT9"/>
<dbReference type="EMBL" id="MU032348">
    <property type="protein sequence ID" value="KAF3764672.1"/>
    <property type="molecule type" value="Genomic_DNA"/>
</dbReference>
<dbReference type="Proteomes" id="UP000803844">
    <property type="component" value="Unassembled WGS sequence"/>
</dbReference>
<dbReference type="InterPro" id="IPR011058">
    <property type="entry name" value="Cyanovirin-N"/>
</dbReference>
<name>A0A9P5CNT9_CRYP1</name>
<feature type="signal peptide" evidence="1">
    <location>
        <begin position="1"/>
        <end position="21"/>
    </location>
</feature>
<dbReference type="RefSeq" id="XP_040775633.1">
    <property type="nucleotide sequence ID" value="XM_040925373.1"/>
</dbReference>
<dbReference type="Gene3D" id="2.30.60.10">
    <property type="entry name" value="Cyanovirin-N"/>
    <property type="match status" value="1"/>
</dbReference>
<comment type="caution">
    <text evidence="3">The sequence shown here is derived from an EMBL/GenBank/DDBJ whole genome shotgun (WGS) entry which is preliminary data.</text>
</comment>